<feature type="transmembrane region" description="Helical" evidence="1">
    <location>
        <begin position="112"/>
        <end position="137"/>
    </location>
</feature>
<feature type="transmembrane region" description="Helical" evidence="1">
    <location>
        <begin position="7"/>
        <end position="25"/>
    </location>
</feature>
<reference evidence="2" key="1">
    <citation type="submission" date="2020-05" db="EMBL/GenBank/DDBJ databases">
        <authorList>
            <person name="Zeng H."/>
            <person name="Chan Y.K."/>
            <person name="Watt R.M."/>
        </authorList>
    </citation>
    <scope>NUCLEOTIDE SEQUENCE</scope>
    <source>
        <strain evidence="2">ATCC 700773</strain>
    </source>
</reference>
<name>A0A975IDK7_9SPIR</name>
<feature type="transmembrane region" description="Helical" evidence="1">
    <location>
        <begin position="186"/>
        <end position="205"/>
    </location>
</feature>
<evidence type="ECO:0000256" key="1">
    <source>
        <dbReference type="SAM" id="Phobius"/>
    </source>
</evidence>
<feature type="transmembrane region" description="Helical" evidence="1">
    <location>
        <begin position="48"/>
        <end position="69"/>
    </location>
</feature>
<keyword evidence="1" id="KW-0472">Membrane</keyword>
<organism evidence="2 3">
    <name type="scientific">Treponema parvum</name>
    <dbReference type="NCBI Taxonomy" id="138851"/>
    <lineage>
        <taxon>Bacteria</taxon>
        <taxon>Pseudomonadati</taxon>
        <taxon>Spirochaetota</taxon>
        <taxon>Spirochaetia</taxon>
        <taxon>Spirochaetales</taxon>
        <taxon>Treponemataceae</taxon>
        <taxon>Treponema</taxon>
    </lineage>
</organism>
<protein>
    <submittedName>
        <fullName evidence="2">Uncharacterized protein</fullName>
    </submittedName>
</protein>
<accession>A0A975IDK7</accession>
<dbReference type="AlphaFoldDB" id="A0A975IDK7"/>
<keyword evidence="1" id="KW-1133">Transmembrane helix</keyword>
<proteinExistence type="predicted"/>
<feature type="transmembrane region" description="Helical" evidence="1">
    <location>
        <begin position="149"/>
        <end position="166"/>
    </location>
</feature>
<keyword evidence="1" id="KW-0812">Transmembrane</keyword>
<sequence length="263" mass="29706">MFLLLRLASIISCVALTVVFFLFNFKGNILLPPERQGSSGLFLLKYEFYAVIASVFVFMLYTVITQIFVYSNFAKTKTIEILFFSAFLIGCLTESARLIIPLNGSWAFTSPLVLFAGRVIVLGRMLCPLSFLFIALMSDPEQRLNEERNMTMIFFTSMVCCAIIPINSVQVTHLCTIKWGYQTFLFIFRLSVFLLSGVSILAAGIQQGSERIRQTVAGYATLVTGYFILCNTDNYLKLFAGTALMASGTYLYLSNLHRKYLWQ</sequence>
<feature type="transmembrane region" description="Helical" evidence="1">
    <location>
        <begin position="235"/>
        <end position="253"/>
    </location>
</feature>
<dbReference type="EMBL" id="CP054257">
    <property type="protein sequence ID" value="QTQ12284.1"/>
    <property type="molecule type" value="Genomic_DNA"/>
</dbReference>
<feature type="transmembrane region" description="Helical" evidence="1">
    <location>
        <begin position="81"/>
        <end position="100"/>
    </location>
</feature>
<evidence type="ECO:0000313" key="2">
    <source>
        <dbReference type="EMBL" id="QTQ12284.1"/>
    </source>
</evidence>
<dbReference type="Proteomes" id="UP000671995">
    <property type="component" value="Chromosome"/>
</dbReference>
<reference evidence="2" key="2">
    <citation type="journal article" date="2021" name="Microbiol. Resour. Announc.">
        <title>Complete Genome Sequences of Three Human Oral Treponema parvum Isolates.</title>
        <authorList>
            <person name="Zeng H."/>
            <person name="Watt R.M."/>
        </authorList>
    </citation>
    <scope>NUCLEOTIDE SEQUENCE</scope>
    <source>
        <strain evidence="2">ATCC 700773</strain>
    </source>
</reference>
<gene>
    <name evidence="2" type="ORF">HRI96_08780</name>
</gene>
<dbReference type="RefSeq" id="WP_210116998.1">
    <property type="nucleotide sequence ID" value="NZ_CP054257.1"/>
</dbReference>
<feature type="transmembrane region" description="Helical" evidence="1">
    <location>
        <begin position="212"/>
        <end position="229"/>
    </location>
</feature>
<evidence type="ECO:0000313" key="3">
    <source>
        <dbReference type="Proteomes" id="UP000671995"/>
    </source>
</evidence>